<dbReference type="AlphaFoldDB" id="A0A972SIV8"/>
<keyword evidence="4" id="KW-1185">Reference proteome</keyword>
<keyword evidence="2" id="KW-0472">Membrane</keyword>
<evidence type="ECO:0000256" key="1">
    <source>
        <dbReference type="SAM" id="MobiDB-lite"/>
    </source>
</evidence>
<feature type="transmembrane region" description="Helical" evidence="2">
    <location>
        <begin position="12"/>
        <end position="33"/>
    </location>
</feature>
<evidence type="ECO:0000256" key="2">
    <source>
        <dbReference type="SAM" id="Phobius"/>
    </source>
</evidence>
<sequence length="370" mass="41114">MRRTNDQIFQLSLTEIAFTLTFLLLLLLGRMLYQADERARQFEQALLVAGNLTAERELLETARAQLAKMLSEKGAKPDEIISSLVSQSKLVQERNALKKRVDDLDAHLSALTEVKNMLDAARTGAGASDTIQKEVTDALALKAKLEKQLKSEDESGQPASAVTAASGPTRPATPRDVTTEALAGVALKGQIQQQLREQLNETYIPGQEAQLAKELVAASKLERETGQNPLMPGTLKKENADLRGQVAFLKARLDARGGRDSPPCWANEQTGKVEFLFTIEILPEGLLITPAWPDTRQTDATALPDVDKLTMPRPLSLAEFSAAMQGIDRLSKAKECRHYVYLKNRVRDLDSFNRHRYAIENFFYKLELRS</sequence>
<organism evidence="3 4">
    <name type="scientific">Paraburkholderia elongata</name>
    <dbReference type="NCBI Taxonomy" id="2675747"/>
    <lineage>
        <taxon>Bacteria</taxon>
        <taxon>Pseudomonadati</taxon>
        <taxon>Pseudomonadota</taxon>
        <taxon>Betaproteobacteria</taxon>
        <taxon>Burkholderiales</taxon>
        <taxon>Burkholderiaceae</taxon>
        <taxon>Paraburkholderia</taxon>
    </lineage>
</organism>
<dbReference type="Proteomes" id="UP000655523">
    <property type="component" value="Unassembled WGS sequence"/>
</dbReference>
<keyword evidence="2" id="KW-0812">Transmembrane</keyword>
<protein>
    <submittedName>
        <fullName evidence="3">Uncharacterized protein</fullName>
    </submittedName>
</protein>
<keyword evidence="2" id="KW-1133">Transmembrane helix</keyword>
<dbReference type="RefSeq" id="WP_172166746.1">
    <property type="nucleotide sequence ID" value="NZ_WOEZ01000090.1"/>
</dbReference>
<accession>A0A972SIV8</accession>
<dbReference type="EMBL" id="WOEZ01000090">
    <property type="protein sequence ID" value="NPT56382.1"/>
    <property type="molecule type" value="Genomic_DNA"/>
</dbReference>
<feature type="region of interest" description="Disordered" evidence="1">
    <location>
        <begin position="149"/>
        <end position="174"/>
    </location>
</feature>
<evidence type="ECO:0000313" key="4">
    <source>
        <dbReference type="Proteomes" id="UP000655523"/>
    </source>
</evidence>
<name>A0A972SIV8_9BURK</name>
<comment type="caution">
    <text evidence="3">The sequence shown here is derived from an EMBL/GenBank/DDBJ whole genome shotgun (WGS) entry which is preliminary data.</text>
</comment>
<gene>
    <name evidence="3" type="ORF">GNZ13_17740</name>
</gene>
<evidence type="ECO:0000313" key="3">
    <source>
        <dbReference type="EMBL" id="NPT56382.1"/>
    </source>
</evidence>
<reference evidence="3 4" key="1">
    <citation type="submission" date="2019-11" db="EMBL/GenBank/DDBJ databases">
        <title>Metabolism of dissolved organic matter in forest soils.</title>
        <authorList>
            <person name="Cyle K.T."/>
            <person name="Wilhelm R.C."/>
            <person name="Martinez C.E."/>
        </authorList>
    </citation>
    <scope>NUCLEOTIDE SEQUENCE [LARGE SCALE GENOMIC DNA]</scope>
    <source>
        <strain evidence="3 4">5N</strain>
    </source>
</reference>
<proteinExistence type="predicted"/>